<feature type="region of interest" description="Disordered" evidence="1">
    <location>
        <begin position="265"/>
        <end position="284"/>
    </location>
</feature>
<dbReference type="OrthoDB" id="3248009at2759"/>
<dbReference type="STRING" id="1314776.A0A166FMR5"/>
<protein>
    <submittedName>
        <fullName evidence="2">Uncharacterized protein</fullName>
    </submittedName>
</protein>
<dbReference type="EMBL" id="KV428028">
    <property type="protein sequence ID" value="KZT40820.1"/>
    <property type="molecule type" value="Genomic_DNA"/>
</dbReference>
<feature type="compositionally biased region" description="Basic residues" evidence="1">
    <location>
        <begin position="1"/>
        <end position="11"/>
    </location>
</feature>
<feature type="compositionally biased region" description="Polar residues" evidence="1">
    <location>
        <begin position="117"/>
        <end position="133"/>
    </location>
</feature>
<feature type="region of interest" description="Disordered" evidence="1">
    <location>
        <begin position="290"/>
        <end position="325"/>
    </location>
</feature>
<feature type="compositionally biased region" description="Polar residues" evidence="1">
    <location>
        <begin position="55"/>
        <end position="66"/>
    </location>
</feature>
<feature type="compositionally biased region" description="Low complexity" evidence="1">
    <location>
        <begin position="216"/>
        <end position="227"/>
    </location>
</feature>
<gene>
    <name evidence="2" type="ORF">SISSUDRAFT_1060024</name>
</gene>
<evidence type="ECO:0000256" key="1">
    <source>
        <dbReference type="SAM" id="MobiDB-lite"/>
    </source>
</evidence>
<proteinExistence type="predicted"/>
<feature type="compositionally biased region" description="Low complexity" evidence="1">
    <location>
        <begin position="13"/>
        <end position="26"/>
    </location>
</feature>
<feature type="compositionally biased region" description="Polar residues" evidence="1">
    <location>
        <begin position="180"/>
        <end position="200"/>
    </location>
</feature>
<feature type="compositionally biased region" description="Acidic residues" evidence="1">
    <location>
        <begin position="290"/>
        <end position="303"/>
    </location>
</feature>
<feature type="region of interest" description="Disordered" evidence="1">
    <location>
        <begin position="623"/>
        <end position="706"/>
    </location>
</feature>
<sequence>MANSKSKKKNTRQSTKANSQSQAQAADLADVVEGAVSTKRTRLLGPPSEEPHDGTAQTVGRANTRGQGKDKRGHGGKAAGAGRGSSVLAGPEDGDENVPPSSAPSKKSKVTLRVNPPKSTDQQSGTLSETGGPQQLAVVSHRTPLGASNTQPQSNLSHPAHPSTPSSAIPSIHPPRLASPQINRPDNPPSTAQRLPSNRLASAIAARTPTRDLQVPPRSQASPAPRAIGTNGVANGMSSAGLSQVTLQLQNRITSLERLLRAAENARPGAAPKAAAASDKGPTRTHVVLDSEDEIMDDPEADQVEQNSSGSMQEDAEDPEPATKRLRRFSDTELKRIRVYAKKFTVMGMIWLRDPADTFALGSDSDYDPVHRFDSEETALQGQYQDLAELVSKNFHDFFDEYQFQKVFNKAMQNHRSHLANMLRRKSGSAIFLVRQQELRCSTSREQFKRLVGWDKKARTKGNKKVAGYHTWAPILYLNENPAEGPYAVFRHPTLIAIAQAMLWGPAAIYVDLKDVVFYGTVSGRQWGVRRTTPGLIAGAAIWARWIISVDPTFNPVGPISNIPYQEDFDCYLKYLLKGLAENKNAVINLFKTWDKEVFDAKGLQEDPSRGIDSYEQQLYEQLENDGEPIEIDGEEDETEEEEEEEEEENEAEGGQEDRQGVEHDEEAAEGAVDADLNFNGSGYEGPGYDDNGEIQEADPTHQVEE</sequence>
<accession>A0A166FMR5</accession>
<feature type="compositionally biased region" description="Low complexity" evidence="1">
    <location>
        <begin position="265"/>
        <end position="277"/>
    </location>
</feature>
<feature type="region of interest" description="Disordered" evidence="1">
    <location>
        <begin position="1"/>
        <end position="235"/>
    </location>
</feature>
<dbReference type="AlphaFoldDB" id="A0A166FMR5"/>
<feature type="compositionally biased region" description="Polar residues" evidence="1">
    <location>
        <begin position="146"/>
        <end position="156"/>
    </location>
</feature>
<feature type="compositionally biased region" description="Acidic residues" evidence="1">
    <location>
        <begin position="623"/>
        <end position="655"/>
    </location>
</feature>
<keyword evidence="3" id="KW-1185">Reference proteome</keyword>
<dbReference type="Proteomes" id="UP000076798">
    <property type="component" value="Unassembled WGS sequence"/>
</dbReference>
<organism evidence="2 3">
    <name type="scientific">Sistotremastrum suecicum HHB10207 ss-3</name>
    <dbReference type="NCBI Taxonomy" id="1314776"/>
    <lineage>
        <taxon>Eukaryota</taxon>
        <taxon>Fungi</taxon>
        <taxon>Dikarya</taxon>
        <taxon>Basidiomycota</taxon>
        <taxon>Agaricomycotina</taxon>
        <taxon>Agaricomycetes</taxon>
        <taxon>Sistotremastrales</taxon>
        <taxon>Sistotremastraceae</taxon>
        <taxon>Sistotremastrum</taxon>
    </lineage>
</organism>
<name>A0A166FMR5_9AGAM</name>
<evidence type="ECO:0000313" key="3">
    <source>
        <dbReference type="Proteomes" id="UP000076798"/>
    </source>
</evidence>
<reference evidence="2 3" key="1">
    <citation type="journal article" date="2016" name="Mol. Biol. Evol.">
        <title>Comparative Genomics of Early-Diverging Mushroom-Forming Fungi Provides Insights into the Origins of Lignocellulose Decay Capabilities.</title>
        <authorList>
            <person name="Nagy L.G."/>
            <person name="Riley R."/>
            <person name="Tritt A."/>
            <person name="Adam C."/>
            <person name="Daum C."/>
            <person name="Floudas D."/>
            <person name="Sun H."/>
            <person name="Yadav J.S."/>
            <person name="Pangilinan J."/>
            <person name="Larsson K.H."/>
            <person name="Matsuura K."/>
            <person name="Barry K."/>
            <person name="Labutti K."/>
            <person name="Kuo R."/>
            <person name="Ohm R.A."/>
            <person name="Bhattacharya S.S."/>
            <person name="Shirouzu T."/>
            <person name="Yoshinaga Y."/>
            <person name="Martin F.M."/>
            <person name="Grigoriev I.V."/>
            <person name="Hibbett D.S."/>
        </authorList>
    </citation>
    <scope>NUCLEOTIDE SEQUENCE [LARGE SCALE GENOMIC DNA]</scope>
    <source>
        <strain evidence="2 3">HHB10207 ss-3</strain>
    </source>
</reference>
<evidence type="ECO:0000313" key="2">
    <source>
        <dbReference type="EMBL" id="KZT40820.1"/>
    </source>
</evidence>
<feature type="compositionally biased region" description="Low complexity" evidence="1">
    <location>
        <begin position="157"/>
        <end position="175"/>
    </location>
</feature>